<dbReference type="EMBL" id="JBJUVG010000007">
    <property type="protein sequence ID" value="MFM9413845.1"/>
    <property type="molecule type" value="Genomic_DNA"/>
</dbReference>
<keyword evidence="8" id="KW-1185">Reference proteome</keyword>
<gene>
    <name evidence="6" type="primary">prmA</name>
    <name evidence="7" type="ORF">ACKQTC_05660</name>
</gene>
<dbReference type="Proteomes" id="UP001631949">
    <property type="component" value="Unassembled WGS sequence"/>
</dbReference>
<dbReference type="InterPro" id="IPR029063">
    <property type="entry name" value="SAM-dependent_MTases_sf"/>
</dbReference>
<dbReference type="RefSeq" id="WP_408977460.1">
    <property type="nucleotide sequence ID" value="NZ_JBJUVG010000007.1"/>
</dbReference>
<comment type="similarity">
    <text evidence="1 6">Belongs to the methyltransferase superfamily. PrmA family.</text>
</comment>
<feature type="binding site" evidence="6">
    <location>
        <position position="173"/>
    </location>
    <ligand>
        <name>S-adenosyl-L-methionine</name>
        <dbReference type="ChEBI" id="CHEBI:59789"/>
    </ligand>
</feature>
<organism evidence="7 8">
    <name type="scientific">Peptococcus simiae</name>
    <dbReference type="NCBI Taxonomy" id="1643805"/>
    <lineage>
        <taxon>Bacteria</taxon>
        <taxon>Bacillati</taxon>
        <taxon>Bacillota</taxon>
        <taxon>Clostridia</taxon>
        <taxon>Eubacteriales</taxon>
        <taxon>Peptococcaceae</taxon>
        <taxon>Peptococcus</taxon>
    </lineage>
</organism>
<evidence type="ECO:0000256" key="1">
    <source>
        <dbReference type="ARBA" id="ARBA00009741"/>
    </source>
</evidence>
<name>A0ABW9GYZ7_9FIRM</name>
<dbReference type="GO" id="GO:0005840">
    <property type="term" value="C:ribosome"/>
    <property type="evidence" value="ECO:0007669"/>
    <property type="project" value="UniProtKB-KW"/>
</dbReference>
<evidence type="ECO:0000313" key="8">
    <source>
        <dbReference type="Proteomes" id="UP001631949"/>
    </source>
</evidence>
<accession>A0ABW9GYZ7</accession>
<evidence type="ECO:0000256" key="3">
    <source>
        <dbReference type="ARBA" id="ARBA00022603"/>
    </source>
</evidence>
<dbReference type="HAMAP" id="MF_00735">
    <property type="entry name" value="Methyltr_PrmA"/>
    <property type="match status" value="1"/>
</dbReference>
<dbReference type="PANTHER" id="PTHR43648">
    <property type="entry name" value="ELECTRON TRANSFER FLAVOPROTEIN BETA SUBUNIT LYSINE METHYLTRANSFERASE"/>
    <property type="match status" value="1"/>
</dbReference>
<keyword evidence="2 6" id="KW-0963">Cytoplasm</keyword>
<reference evidence="7 8" key="1">
    <citation type="journal article" date="2016" name="Int. J. Syst. Evol. Microbiol.">
        <title>Peptococcus simiae sp. nov., isolated from rhesus macaque faeces and emended description of the genus Peptococcus.</title>
        <authorList>
            <person name="Shkoporov A.N."/>
            <person name="Efimov B.A."/>
            <person name="Kondova I."/>
            <person name="Ouwerling B."/>
            <person name="Chaplin A.V."/>
            <person name="Shcherbakova V.A."/>
            <person name="Langermans J.A.M."/>
        </authorList>
    </citation>
    <scope>NUCLEOTIDE SEQUENCE [LARGE SCALE GENOMIC DNA]</scope>
    <source>
        <strain evidence="7 8">M108</strain>
    </source>
</reference>
<comment type="catalytic activity">
    <reaction evidence="6">
        <text>L-lysyl-[protein] + 3 S-adenosyl-L-methionine = N(6),N(6),N(6)-trimethyl-L-lysyl-[protein] + 3 S-adenosyl-L-homocysteine + 3 H(+)</text>
        <dbReference type="Rhea" id="RHEA:54192"/>
        <dbReference type="Rhea" id="RHEA-COMP:9752"/>
        <dbReference type="Rhea" id="RHEA-COMP:13826"/>
        <dbReference type="ChEBI" id="CHEBI:15378"/>
        <dbReference type="ChEBI" id="CHEBI:29969"/>
        <dbReference type="ChEBI" id="CHEBI:57856"/>
        <dbReference type="ChEBI" id="CHEBI:59789"/>
        <dbReference type="ChEBI" id="CHEBI:61961"/>
    </reaction>
</comment>
<keyword evidence="3 6" id="KW-0489">Methyltransferase</keyword>
<keyword evidence="5 6" id="KW-0949">S-adenosyl-L-methionine</keyword>
<sequence>MAYIKLELILASLDDWPQAVLFFDEVFPEGFEQYDPRDILAHLAKGDWDAHEYSADILAEDQARLTAYLAAEDRDRLADIKYRWAALGLDGAWTQTPYDLPDQDAWRDHFQPMKVTDRIELCPYWASPLGEGAVVVLTNPGIGFGTGTDETTQLALRLLDQADPAGKRVCDVGCGSGILAVAAKKCGAGEVLAVDNDPQAVAAAADMAQLNQVDLTSQPSDLLQDVRGRWDIIIANIVTDVLLVLIPNLNDRLAPTGQALLSGIHKGRLAEIQEQAAQYGLIEEARLIGKDWCGLALKKG</sequence>
<protein>
    <recommendedName>
        <fullName evidence="6">Ribosomal protein L11 methyltransferase</fullName>
        <shortName evidence="6">L11 Mtase</shortName>
        <ecNumber evidence="6">2.1.1.-</ecNumber>
    </recommendedName>
</protein>
<evidence type="ECO:0000313" key="7">
    <source>
        <dbReference type="EMBL" id="MFM9413845.1"/>
    </source>
</evidence>
<dbReference type="GO" id="GO:0008168">
    <property type="term" value="F:methyltransferase activity"/>
    <property type="evidence" value="ECO:0007669"/>
    <property type="project" value="UniProtKB-KW"/>
</dbReference>
<feature type="binding site" evidence="6">
    <location>
        <position position="152"/>
    </location>
    <ligand>
        <name>S-adenosyl-L-methionine</name>
        <dbReference type="ChEBI" id="CHEBI:59789"/>
    </ligand>
</feature>
<evidence type="ECO:0000256" key="5">
    <source>
        <dbReference type="ARBA" id="ARBA00022691"/>
    </source>
</evidence>
<dbReference type="InterPro" id="IPR004498">
    <property type="entry name" value="Ribosomal_PrmA_MeTrfase"/>
</dbReference>
<dbReference type="PANTHER" id="PTHR43648:SF1">
    <property type="entry name" value="ELECTRON TRANSFER FLAVOPROTEIN BETA SUBUNIT LYSINE METHYLTRANSFERASE"/>
    <property type="match status" value="1"/>
</dbReference>
<dbReference type="InterPro" id="IPR050078">
    <property type="entry name" value="Ribosomal_L11_MeTrfase_PrmA"/>
</dbReference>
<feature type="binding site" evidence="6">
    <location>
        <position position="195"/>
    </location>
    <ligand>
        <name>S-adenosyl-L-methionine</name>
        <dbReference type="ChEBI" id="CHEBI:59789"/>
    </ligand>
</feature>
<evidence type="ECO:0000256" key="6">
    <source>
        <dbReference type="HAMAP-Rule" id="MF_00735"/>
    </source>
</evidence>
<dbReference type="CDD" id="cd02440">
    <property type="entry name" value="AdoMet_MTases"/>
    <property type="match status" value="1"/>
</dbReference>
<evidence type="ECO:0000256" key="4">
    <source>
        <dbReference type="ARBA" id="ARBA00022679"/>
    </source>
</evidence>
<evidence type="ECO:0000256" key="2">
    <source>
        <dbReference type="ARBA" id="ARBA00022490"/>
    </source>
</evidence>
<keyword evidence="4 6" id="KW-0808">Transferase</keyword>
<comment type="function">
    <text evidence="6">Methylates ribosomal protein L11.</text>
</comment>
<keyword evidence="7" id="KW-0687">Ribonucleoprotein</keyword>
<dbReference type="GO" id="GO:0032259">
    <property type="term" value="P:methylation"/>
    <property type="evidence" value="ECO:0007669"/>
    <property type="project" value="UniProtKB-KW"/>
</dbReference>
<feature type="binding site" evidence="6">
    <location>
        <position position="236"/>
    </location>
    <ligand>
        <name>S-adenosyl-L-methionine</name>
        <dbReference type="ChEBI" id="CHEBI:59789"/>
    </ligand>
</feature>
<comment type="subcellular location">
    <subcellularLocation>
        <location evidence="6">Cytoplasm</location>
    </subcellularLocation>
</comment>
<dbReference type="EC" id="2.1.1.-" evidence="6"/>
<dbReference type="SUPFAM" id="SSF53335">
    <property type="entry name" value="S-adenosyl-L-methionine-dependent methyltransferases"/>
    <property type="match status" value="1"/>
</dbReference>
<dbReference type="Pfam" id="PF06325">
    <property type="entry name" value="PrmA"/>
    <property type="match status" value="1"/>
</dbReference>
<keyword evidence="7" id="KW-0689">Ribosomal protein</keyword>
<proteinExistence type="inferred from homology"/>
<comment type="caution">
    <text evidence="7">The sequence shown here is derived from an EMBL/GenBank/DDBJ whole genome shotgun (WGS) entry which is preliminary data.</text>
</comment>
<dbReference type="Gene3D" id="3.40.50.150">
    <property type="entry name" value="Vaccinia Virus protein VP39"/>
    <property type="match status" value="1"/>
</dbReference>